<dbReference type="RefSeq" id="WP_097575589.1">
    <property type="nucleotide sequence ID" value="NZ_NWQG01000143.1"/>
</dbReference>
<comment type="caution">
    <text evidence="1">The sequence shown here is derived from an EMBL/GenBank/DDBJ whole genome shotgun (WGS) entry which is preliminary data.</text>
</comment>
<dbReference type="Proteomes" id="UP000219182">
    <property type="component" value="Unassembled WGS sequence"/>
</dbReference>
<organism evidence="1 2">
    <name type="scientific">Mesorhizobium sanjuanii</name>
    <dbReference type="NCBI Taxonomy" id="2037900"/>
    <lineage>
        <taxon>Bacteria</taxon>
        <taxon>Pseudomonadati</taxon>
        <taxon>Pseudomonadota</taxon>
        <taxon>Alphaproteobacteria</taxon>
        <taxon>Hyphomicrobiales</taxon>
        <taxon>Phyllobacteriaceae</taxon>
        <taxon>Mesorhizobium</taxon>
    </lineage>
</organism>
<evidence type="ECO:0000313" key="2">
    <source>
        <dbReference type="Proteomes" id="UP000219182"/>
    </source>
</evidence>
<name>A0A2A6FCR4_9HYPH</name>
<gene>
    <name evidence="1" type="ORF">CN311_20805</name>
</gene>
<accession>A0A2A6FCR4</accession>
<protein>
    <submittedName>
        <fullName evidence="1">Uncharacterized protein</fullName>
    </submittedName>
</protein>
<reference evidence="1 2" key="1">
    <citation type="submission" date="2017-09" db="EMBL/GenBank/DDBJ databases">
        <title>Mesorhizobum sanjuanii sp. nov. isolated from nodules of Lotus tenuis in saline-alkaline lowlands of Flooding Pampa.</title>
        <authorList>
            <person name="Sannazzaro A.I."/>
            <person name="Torres Tejerizo G.A."/>
            <person name="Fontana F."/>
            <person name="Cumpa Velazquez L.M."/>
            <person name="Hansen L."/>
            <person name="Pistorio M."/>
            <person name="Estrella M.J."/>
        </authorList>
    </citation>
    <scope>NUCLEOTIDE SEQUENCE [LARGE SCALE GENOMIC DNA]</scope>
    <source>
        <strain evidence="1 2">BSA136</strain>
    </source>
</reference>
<proteinExistence type="predicted"/>
<dbReference type="EMBL" id="NWQG01000143">
    <property type="protein sequence ID" value="PDQ19218.1"/>
    <property type="molecule type" value="Genomic_DNA"/>
</dbReference>
<evidence type="ECO:0000313" key="1">
    <source>
        <dbReference type="EMBL" id="PDQ19218.1"/>
    </source>
</evidence>
<dbReference type="AlphaFoldDB" id="A0A2A6FCR4"/>
<keyword evidence="2" id="KW-1185">Reference proteome</keyword>
<sequence length="102" mass="11802">MARRPKRSHNGGPPLYDYNGPPWGEGDAYIFLAWQAAHAKAWKAPSHDVMLMRMDKAERLGLTYEEYTLEILERGLHLQAKDIDRIAAIKASRRRRRASRLD</sequence>